<protein>
    <recommendedName>
        <fullName evidence="6">Secreted protein</fullName>
    </recommendedName>
</protein>
<reference evidence="2 4" key="1">
    <citation type="submission" date="2021-03" db="EMBL/GenBank/DDBJ databases">
        <title>Comparative genomics of Chinese and international isolates of Escherichia albertii: population structure and evolution of virulence and antimicrobial resistance.</title>
        <authorList>
            <person name="Wang H."/>
            <person name="Xiong Y."/>
            <person name="Luo L."/>
        </authorList>
    </citation>
    <scope>NUCLEOTIDE SEQUENCE [LARGE SCALE GENOMIC DNA]</scope>
    <source>
        <strain evidence="2 4">Sample 165</strain>
    </source>
</reference>
<dbReference type="AlphaFoldDB" id="A0A7U8ZW28"/>
<dbReference type="RefSeq" id="WP_000857652.1">
    <property type="nucleotide sequence ID" value="NZ_AP014857.1"/>
</dbReference>
<evidence type="ECO:0000313" key="2">
    <source>
        <dbReference type="EMBL" id="QST73534.1"/>
    </source>
</evidence>
<reference evidence="3" key="2">
    <citation type="submission" date="2023-02" db="EMBL/GenBank/DDBJ databases">
        <title>Escherichia albertii as a potential enteropathogen in the light of epidemiological and genomic studies.</title>
        <authorList>
            <person name="Leszczynska K."/>
            <person name="Swiecicka I."/>
            <person name="Daniluk T."/>
            <person name="Lebensztejn D."/>
            <person name="Chmielewska S."/>
            <person name="Leszczynska D."/>
            <person name="Gawor J."/>
            <person name="Kliber M."/>
        </authorList>
    </citation>
    <scope>NUCLEOTIDE SEQUENCE</scope>
    <source>
        <strain evidence="3">BIA_7</strain>
    </source>
</reference>
<dbReference type="EMBL" id="CP070296">
    <property type="protein sequence ID" value="QST73534.1"/>
    <property type="molecule type" value="Genomic_DNA"/>
</dbReference>
<sequence length="128" mass="14655">MKTRMLLLSLMLVVSYGVQAKQKGISVPDVKYLALKECLTSHYRERTPADAFFAPGHDHSFLVERYALDNAGKWNALRKFVAKETKGFDKLTMSLYPDSAKDGNNVLILCMKFYESEKLDKFAHNLFK</sequence>
<evidence type="ECO:0000313" key="4">
    <source>
        <dbReference type="Proteomes" id="UP000663211"/>
    </source>
</evidence>
<keyword evidence="1" id="KW-0732">Signal</keyword>
<proteinExistence type="predicted"/>
<organism evidence="3 5">
    <name type="scientific">Escherichia albertii</name>
    <dbReference type="NCBI Taxonomy" id="208962"/>
    <lineage>
        <taxon>Bacteria</taxon>
        <taxon>Pseudomonadati</taxon>
        <taxon>Pseudomonadota</taxon>
        <taxon>Gammaproteobacteria</taxon>
        <taxon>Enterobacterales</taxon>
        <taxon>Enterobacteriaceae</taxon>
        <taxon>Escherichia</taxon>
    </lineage>
</organism>
<gene>
    <name evidence="2" type="ORF">JRC44_22965</name>
    <name evidence="3" type="ORF">PS049_05365</name>
</gene>
<evidence type="ECO:0000313" key="3">
    <source>
        <dbReference type="EMBL" id="WDB30356.1"/>
    </source>
</evidence>
<dbReference type="Proteomes" id="UP001219219">
    <property type="component" value="Chromosome"/>
</dbReference>
<dbReference type="EMBL" id="CP117562">
    <property type="protein sequence ID" value="WDB30356.1"/>
    <property type="molecule type" value="Genomic_DNA"/>
</dbReference>
<evidence type="ECO:0000256" key="1">
    <source>
        <dbReference type="SAM" id="SignalP"/>
    </source>
</evidence>
<name>A0A7U8ZW28_ESCAL</name>
<accession>A0A7U8ZW28</accession>
<feature type="signal peptide" evidence="1">
    <location>
        <begin position="1"/>
        <end position="20"/>
    </location>
</feature>
<feature type="chain" id="PRO_5044440747" description="Secreted protein" evidence="1">
    <location>
        <begin position="21"/>
        <end position="128"/>
    </location>
</feature>
<dbReference type="Proteomes" id="UP000663211">
    <property type="component" value="Chromosome"/>
</dbReference>
<evidence type="ECO:0000313" key="5">
    <source>
        <dbReference type="Proteomes" id="UP001219219"/>
    </source>
</evidence>
<dbReference type="GeneID" id="89518670"/>
<evidence type="ECO:0008006" key="6">
    <source>
        <dbReference type="Google" id="ProtNLM"/>
    </source>
</evidence>